<gene>
    <name evidence="2" type="primary">RNASEH1</name>
    <name evidence="2" type="synonym">rnhA</name>
</gene>
<evidence type="ECO:0000313" key="2">
    <source>
        <dbReference type="EMBL" id="AIE92716.1"/>
    </source>
</evidence>
<dbReference type="SUPFAM" id="SSF53098">
    <property type="entry name" value="Ribonuclease H-like"/>
    <property type="match status" value="1"/>
</dbReference>
<protein>
    <submittedName>
        <fullName evidence="2">Ribonuclease HI (RNASEH1, rnhA)</fullName>
        <ecNumber evidence="2">3.1.26.4</ecNumber>
    </submittedName>
</protein>
<dbReference type="GO" id="GO:0004523">
    <property type="term" value="F:RNA-DNA hybrid ribonuclease activity"/>
    <property type="evidence" value="ECO:0007669"/>
    <property type="project" value="UniProtKB-EC"/>
</dbReference>
<reference evidence="2" key="1">
    <citation type="journal article" date="2014" name="Genome Biol. Evol.">
        <title>Pangenome evidence for extensive interdomain horizontal transfer affecting lineage core and shell genes in uncultured planktonic thaumarchaeota and euryarchaeota.</title>
        <authorList>
            <person name="Deschamps P."/>
            <person name="Zivanovic Y."/>
            <person name="Moreira D."/>
            <person name="Rodriguez-Valera F."/>
            <person name="Lopez-Garcia P."/>
        </authorList>
    </citation>
    <scope>NUCLEOTIDE SEQUENCE</scope>
</reference>
<keyword evidence="2" id="KW-0378">Hydrolase</keyword>
<dbReference type="AlphaFoldDB" id="A0A075FTC0"/>
<dbReference type="EC" id="3.1.26.4" evidence="2"/>
<dbReference type="EMBL" id="KF900374">
    <property type="protein sequence ID" value="AIE92716.1"/>
    <property type="molecule type" value="Genomic_DNA"/>
</dbReference>
<dbReference type="PROSITE" id="PS50879">
    <property type="entry name" value="RNASE_H_1"/>
    <property type="match status" value="1"/>
</dbReference>
<dbReference type="InterPro" id="IPR036397">
    <property type="entry name" value="RNaseH_sf"/>
</dbReference>
<dbReference type="InterPro" id="IPR012337">
    <property type="entry name" value="RNaseH-like_sf"/>
</dbReference>
<organism evidence="2">
    <name type="scientific">uncultured marine group II/III euryarchaeote AD1000_26_F08</name>
    <dbReference type="NCBI Taxonomy" id="1457745"/>
    <lineage>
        <taxon>Archaea</taxon>
        <taxon>Methanobacteriati</taxon>
        <taxon>Methanobacteriota</taxon>
        <taxon>environmental samples</taxon>
    </lineage>
</organism>
<dbReference type="Pfam" id="PF00075">
    <property type="entry name" value="RNase_H"/>
    <property type="match status" value="1"/>
</dbReference>
<dbReference type="Gene3D" id="3.30.420.10">
    <property type="entry name" value="Ribonuclease H-like superfamily/Ribonuclease H"/>
    <property type="match status" value="1"/>
</dbReference>
<accession>A0A075FTC0</accession>
<proteinExistence type="predicted"/>
<sequence>MSDRALYIYVDGSCEENRNVTSQTPAGWGFCVISGDSGIGRGGGDVVLEKSGPVVTDVSADGFLGAEVGSNNTAELSAIAHAMRWLLTEGGEQGVVIRGDSQYALRISSGEWRAKANKALADSARSLWSEVSSLRSLRAEHVRAHRGHRWNERADHLAFRAMQGEDALPLQFWKPGAR</sequence>
<evidence type="ECO:0000259" key="1">
    <source>
        <dbReference type="PROSITE" id="PS50879"/>
    </source>
</evidence>
<dbReference type="GO" id="GO:0003676">
    <property type="term" value="F:nucleic acid binding"/>
    <property type="evidence" value="ECO:0007669"/>
    <property type="project" value="InterPro"/>
</dbReference>
<feature type="domain" description="RNase H type-1" evidence="1">
    <location>
        <begin position="2"/>
        <end position="163"/>
    </location>
</feature>
<dbReference type="InterPro" id="IPR002156">
    <property type="entry name" value="RNaseH_domain"/>
</dbReference>
<name>A0A075FTC0_9EURY</name>